<name>A0A0P0RHS5_9BURK</name>
<protein>
    <submittedName>
        <fullName evidence="1">Uncharacterized protein</fullName>
    </submittedName>
</protein>
<sequence length="34" mass="3742">MGGGRFDMQTGATASIGLARQYEQSRKLPRNCLQ</sequence>
<dbReference type="AlphaFoldDB" id="A0A0P0RHS5"/>
<dbReference type="KEGG" id="bcai:K788_00004275"/>
<evidence type="ECO:0000313" key="2">
    <source>
        <dbReference type="Proteomes" id="UP000019146"/>
    </source>
</evidence>
<accession>A0A0P0RHS5</accession>
<dbReference type="EMBL" id="CP012747">
    <property type="protein sequence ID" value="ALL68119.1"/>
    <property type="molecule type" value="Genomic_DNA"/>
</dbReference>
<organism evidence="1 2">
    <name type="scientific">Paraburkholderia caribensis MBA4</name>
    <dbReference type="NCBI Taxonomy" id="1323664"/>
    <lineage>
        <taxon>Bacteria</taxon>
        <taxon>Pseudomonadati</taxon>
        <taxon>Pseudomonadota</taxon>
        <taxon>Betaproteobacteria</taxon>
        <taxon>Burkholderiales</taxon>
        <taxon>Burkholderiaceae</taxon>
        <taxon>Paraburkholderia</taxon>
    </lineage>
</organism>
<reference evidence="1 2" key="1">
    <citation type="journal article" date="2014" name="Genome Announc.">
        <title>Draft Genome Sequence of the Haloacid-Degrading Burkholderia caribensis Strain MBA4.</title>
        <authorList>
            <person name="Pan Y."/>
            <person name="Kong K.F."/>
            <person name="Tsang J.S."/>
        </authorList>
    </citation>
    <scope>NUCLEOTIDE SEQUENCE [LARGE SCALE GENOMIC DNA]</scope>
    <source>
        <strain evidence="1 2">MBA4</strain>
    </source>
</reference>
<proteinExistence type="predicted"/>
<evidence type="ECO:0000313" key="1">
    <source>
        <dbReference type="EMBL" id="ALL68119.1"/>
    </source>
</evidence>
<dbReference type="Proteomes" id="UP000019146">
    <property type="component" value="Chromosome 2"/>
</dbReference>
<gene>
    <name evidence="1" type="ORF">K788_00004275</name>
</gene>